<dbReference type="InterPro" id="IPR020904">
    <property type="entry name" value="Sc_DH/Rdtase_CS"/>
</dbReference>
<comment type="similarity">
    <text evidence="1 3">Belongs to the short-chain dehydrogenases/reductases (SDR) family.</text>
</comment>
<comment type="caution">
    <text evidence="5">The sequence shown here is derived from an EMBL/GenBank/DDBJ whole genome shotgun (WGS) entry which is preliminary data.</text>
</comment>
<dbReference type="Gene3D" id="3.40.50.720">
    <property type="entry name" value="NAD(P)-binding Rossmann-like Domain"/>
    <property type="match status" value="1"/>
</dbReference>
<dbReference type="PANTHER" id="PTHR42760:SF124">
    <property type="entry name" value="SHORT-CHAIN DEHYDROGENASE_REDUCTASE"/>
    <property type="match status" value="1"/>
</dbReference>
<dbReference type="EMBL" id="ML996084">
    <property type="protein sequence ID" value="KAF2154331.1"/>
    <property type="molecule type" value="Genomic_DNA"/>
</dbReference>
<dbReference type="FunFam" id="3.40.50.720:FF:000084">
    <property type="entry name" value="Short-chain dehydrogenase reductase"/>
    <property type="match status" value="1"/>
</dbReference>
<dbReference type="GO" id="GO:0016616">
    <property type="term" value="F:oxidoreductase activity, acting on the CH-OH group of donors, NAD or NADP as acceptor"/>
    <property type="evidence" value="ECO:0007669"/>
    <property type="project" value="TreeGrafter"/>
</dbReference>
<sequence>MSGRLEGKTAFITGASSGVGRAIALRYAAEGANVCCTDLDPHPRTLRTDDPVPDAIDVRATTSTPTHEAISTTYGQDHAAFTMVDVTSSSSVEAGIKFCVEKFGRLDITVASAGVALESFNSRPLKCHETPEAIWDKELDINAKGVFLTCKFGLAQMLRQEPLPGQDRGWVINLASIMGFVAIPGIVSYCASKGAVVQMTKQMAVDYAEDKIHVNCLCPGFVKTSMTQNVHGSAANLAWSDSAHPFGGMGEPDYVAKAAVFLASDDAAWVTGVPLPVDGGYLVR</sequence>
<dbReference type="SUPFAM" id="SSF51735">
    <property type="entry name" value="NAD(P)-binding Rossmann-fold domains"/>
    <property type="match status" value="1"/>
</dbReference>
<dbReference type="AlphaFoldDB" id="A0A9P4MP38"/>
<dbReference type="PROSITE" id="PS00061">
    <property type="entry name" value="ADH_SHORT"/>
    <property type="match status" value="1"/>
</dbReference>
<keyword evidence="2" id="KW-0521">NADP</keyword>
<dbReference type="Pfam" id="PF00106">
    <property type="entry name" value="adh_short"/>
    <property type="match status" value="1"/>
</dbReference>
<keyword evidence="6" id="KW-1185">Reference proteome</keyword>
<evidence type="ECO:0000256" key="3">
    <source>
        <dbReference type="RuleBase" id="RU000363"/>
    </source>
</evidence>
<dbReference type="Pfam" id="PF13561">
    <property type="entry name" value="adh_short_C2"/>
    <property type="match status" value="1"/>
</dbReference>
<dbReference type="CDD" id="cd05233">
    <property type="entry name" value="SDR_c"/>
    <property type="match status" value="1"/>
</dbReference>
<evidence type="ECO:0000313" key="6">
    <source>
        <dbReference type="Proteomes" id="UP000799439"/>
    </source>
</evidence>
<dbReference type="Proteomes" id="UP000799439">
    <property type="component" value="Unassembled WGS sequence"/>
</dbReference>
<organism evidence="5 6">
    <name type="scientific">Myriangium duriaei CBS 260.36</name>
    <dbReference type="NCBI Taxonomy" id="1168546"/>
    <lineage>
        <taxon>Eukaryota</taxon>
        <taxon>Fungi</taxon>
        <taxon>Dikarya</taxon>
        <taxon>Ascomycota</taxon>
        <taxon>Pezizomycotina</taxon>
        <taxon>Dothideomycetes</taxon>
        <taxon>Dothideomycetidae</taxon>
        <taxon>Myriangiales</taxon>
        <taxon>Myriangiaceae</taxon>
        <taxon>Myriangium</taxon>
    </lineage>
</organism>
<accession>A0A9P4MP38</accession>
<evidence type="ECO:0000256" key="4">
    <source>
        <dbReference type="SAM" id="Phobius"/>
    </source>
</evidence>
<feature type="transmembrane region" description="Helical" evidence="4">
    <location>
        <begin position="170"/>
        <end position="191"/>
    </location>
</feature>
<dbReference type="PANTHER" id="PTHR42760">
    <property type="entry name" value="SHORT-CHAIN DEHYDROGENASES/REDUCTASES FAMILY MEMBER"/>
    <property type="match status" value="1"/>
</dbReference>
<dbReference type="PRINTS" id="PR00081">
    <property type="entry name" value="GDHRDH"/>
</dbReference>
<dbReference type="InterPro" id="IPR036291">
    <property type="entry name" value="NAD(P)-bd_dom_sf"/>
</dbReference>
<name>A0A9P4MP38_9PEZI</name>
<gene>
    <name evidence="5" type="ORF">K461DRAFT_285718</name>
</gene>
<keyword evidence="4" id="KW-0812">Transmembrane</keyword>
<proteinExistence type="inferred from homology"/>
<dbReference type="OrthoDB" id="417891at2759"/>
<keyword evidence="4" id="KW-1133">Transmembrane helix</keyword>
<reference evidence="5" key="1">
    <citation type="journal article" date="2020" name="Stud. Mycol.">
        <title>101 Dothideomycetes genomes: a test case for predicting lifestyles and emergence of pathogens.</title>
        <authorList>
            <person name="Haridas S."/>
            <person name="Albert R."/>
            <person name="Binder M."/>
            <person name="Bloem J."/>
            <person name="Labutti K."/>
            <person name="Salamov A."/>
            <person name="Andreopoulos B."/>
            <person name="Baker S."/>
            <person name="Barry K."/>
            <person name="Bills G."/>
            <person name="Bluhm B."/>
            <person name="Cannon C."/>
            <person name="Castanera R."/>
            <person name="Culley D."/>
            <person name="Daum C."/>
            <person name="Ezra D."/>
            <person name="Gonzalez J."/>
            <person name="Henrissat B."/>
            <person name="Kuo A."/>
            <person name="Liang C."/>
            <person name="Lipzen A."/>
            <person name="Lutzoni F."/>
            <person name="Magnuson J."/>
            <person name="Mondo S."/>
            <person name="Nolan M."/>
            <person name="Ohm R."/>
            <person name="Pangilinan J."/>
            <person name="Park H.-J."/>
            <person name="Ramirez L."/>
            <person name="Alfaro M."/>
            <person name="Sun H."/>
            <person name="Tritt A."/>
            <person name="Yoshinaga Y."/>
            <person name="Zwiers L.-H."/>
            <person name="Turgeon B."/>
            <person name="Goodwin S."/>
            <person name="Spatafora J."/>
            <person name="Crous P."/>
            <person name="Grigoriev I."/>
        </authorList>
    </citation>
    <scope>NUCLEOTIDE SEQUENCE</scope>
    <source>
        <strain evidence="5">CBS 260.36</strain>
    </source>
</reference>
<keyword evidence="4" id="KW-0472">Membrane</keyword>
<dbReference type="InterPro" id="IPR002347">
    <property type="entry name" value="SDR_fam"/>
</dbReference>
<evidence type="ECO:0000256" key="2">
    <source>
        <dbReference type="ARBA" id="ARBA00022857"/>
    </source>
</evidence>
<evidence type="ECO:0000256" key="1">
    <source>
        <dbReference type="ARBA" id="ARBA00006484"/>
    </source>
</evidence>
<evidence type="ECO:0000313" key="5">
    <source>
        <dbReference type="EMBL" id="KAF2154331.1"/>
    </source>
</evidence>
<dbReference type="PRINTS" id="PR00080">
    <property type="entry name" value="SDRFAMILY"/>
</dbReference>
<protein>
    <submittedName>
        <fullName evidence="5">NAD(P)-binding protein</fullName>
    </submittedName>
</protein>